<dbReference type="OrthoDB" id="441210at2759"/>
<dbReference type="PANTHER" id="PTHR14305">
    <property type="entry name" value="E3 UBIQUITIN-PROTEIN LIGASE CCNB1IP1"/>
    <property type="match status" value="1"/>
</dbReference>
<dbReference type="AlphaFoldDB" id="A0A6A6YXC0"/>
<proteinExistence type="predicted"/>
<dbReference type="GO" id="GO:0007131">
    <property type="term" value="P:reciprocal meiotic recombination"/>
    <property type="evidence" value="ECO:0007669"/>
    <property type="project" value="InterPro"/>
</dbReference>
<name>A0A6A6YXC0_9PEZI</name>
<reference evidence="6" key="3">
    <citation type="submission" date="2025-04" db="UniProtKB">
        <authorList>
            <consortium name="RefSeq"/>
        </authorList>
    </citation>
    <scope>IDENTIFICATION</scope>
    <source>
        <strain evidence="6">CBS 304.34</strain>
    </source>
</reference>
<dbReference type="PANTHER" id="PTHR14305:SF0">
    <property type="entry name" value="E3 UBIQUITIN-PROTEIN LIGASE CCNB1IP1"/>
    <property type="match status" value="1"/>
</dbReference>
<reference evidence="4 6" key="1">
    <citation type="journal article" date="2020" name="Stud. Mycol.">
        <title>101 Dothideomycetes genomes: a test case for predicting lifestyles and emergence of pathogens.</title>
        <authorList>
            <person name="Haridas S."/>
            <person name="Albert R."/>
            <person name="Binder M."/>
            <person name="Bloem J."/>
            <person name="Labutti K."/>
            <person name="Salamov A."/>
            <person name="Andreopoulos B."/>
            <person name="Baker S."/>
            <person name="Barry K."/>
            <person name="Bills G."/>
            <person name="Bluhm B."/>
            <person name="Cannon C."/>
            <person name="Castanera R."/>
            <person name="Culley D."/>
            <person name="Daum C."/>
            <person name="Ezra D."/>
            <person name="Gonzalez J."/>
            <person name="Henrissat B."/>
            <person name="Kuo A."/>
            <person name="Liang C."/>
            <person name="Lipzen A."/>
            <person name="Lutzoni F."/>
            <person name="Magnuson J."/>
            <person name="Mondo S."/>
            <person name="Nolan M."/>
            <person name="Ohm R."/>
            <person name="Pangilinan J."/>
            <person name="Park H.-J."/>
            <person name="Ramirez L."/>
            <person name="Alfaro M."/>
            <person name="Sun H."/>
            <person name="Tritt A."/>
            <person name="Yoshinaga Y."/>
            <person name="Zwiers L.-H."/>
            <person name="Turgeon B."/>
            <person name="Goodwin S."/>
            <person name="Spatafora J."/>
            <person name="Crous P."/>
            <person name="Grigoriev I."/>
        </authorList>
    </citation>
    <scope>NUCLEOTIDE SEQUENCE</scope>
    <source>
        <strain evidence="4 6">CBS 304.34</strain>
    </source>
</reference>
<dbReference type="GO" id="GO:0000795">
    <property type="term" value="C:synaptonemal complex"/>
    <property type="evidence" value="ECO:0007669"/>
    <property type="project" value="InterPro"/>
</dbReference>
<keyword evidence="5" id="KW-1185">Reference proteome</keyword>
<gene>
    <name evidence="4 6" type="ORF">BDZ99DRAFT_382046</name>
</gene>
<dbReference type="PROSITE" id="PS50089">
    <property type="entry name" value="ZF_RING_2"/>
    <property type="match status" value="1"/>
</dbReference>
<feature type="coiled-coil region" evidence="2">
    <location>
        <begin position="112"/>
        <end position="143"/>
    </location>
</feature>
<keyword evidence="1" id="KW-0862">Zinc</keyword>
<dbReference type="InterPro" id="IPR042448">
    <property type="entry name" value="CCNB1IP1"/>
</dbReference>
<dbReference type="InterPro" id="IPR001841">
    <property type="entry name" value="Znf_RING"/>
</dbReference>
<feature type="domain" description="RING-type" evidence="3">
    <location>
        <begin position="12"/>
        <end position="53"/>
    </location>
</feature>
<dbReference type="EMBL" id="MU003696">
    <property type="protein sequence ID" value="KAF2813430.1"/>
    <property type="molecule type" value="Genomic_DNA"/>
</dbReference>
<evidence type="ECO:0000256" key="1">
    <source>
        <dbReference type="PROSITE-ProRule" id="PRU00175"/>
    </source>
</evidence>
<evidence type="ECO:0000313" key="6">
    <source>
        <dbReference type="RefSeq" id="XP_033580394.1"/>
    </source>
</evidence>
<evidence type="ECO:0000259" key="3">
    <source>
        <dbReference type="PROSITE" id="PS50089"/>
    </source>
</evidence>
<dbReference type="Pfam" id="PF14634">
    <property type="entry name" value="zf-RING_5"/>
    <property type="match status" value="1"/>
</dbReference>
<dbReference type="Proteomes" id="UP000504636">
    <property type="component" value="Unplaced"/>
</dbReference>
<evidence type="ECO:0000313" key="4">
    <source>
        <dbReference type="EMBL" id="KAF2813430.1"/>
    </source>
</evidence>
<dbReference type="GeneID" id="54456159"/>
<keyword evidence="1" id="KW-0863">Zinc-finger</keyword>
<dbReference type="GO" id="GO:0008270">
    <property type="term" value="F:zinc ion binding"/>
    <property type="evidence" value="ECO:0007669"/>
    <property type="project" value="UniProtKB-KW"/>
</dbReference>
<dbReference type="Gene3D" id="3.30.40.10">
    <property type="entry name" value="Zinc/RING finger domain, C3HC4 (zinc finger)"/>
    <property type="match status" value="1"/>
</dbReference>
<dbReference type="InterPro" id="IPR013083">
    <property type="entry name" value="Znf_RING/FYVE/PHD"/>
</dbReference>
<organism evidence="4">
    <name type="scientific">Mytilinidion resinicola</name>
    <dbReference type="NCBI Taxonomy" id="574789"/>
    <lineage>
        <taxon>Eukaryota</taxon>
        <taxon>Fungi</taxon>
        <taxon>Dikarya</taxon>
        <taxon>Ascomycota</taxon>
        <taxon>Pezizomycotina</taxon>
        <taxon>Dothideomycetes</taxon>
        <taxon>Pleosporomycetidae</taxon>
        <taxon>Mytilinidiales</taxon>
        <taxon>Mytilinidiaceae</taxon>
        <taxon>Mytilinidion</taxon>
    </lineage>
</organism>
<accession>A0A6A6YXC0</accession>
<evidence type="ECO:0000313" key="5">
    <source>
        <dbReference type="Proteomes" id="UP000504636"/>
    </source>
</evidence>
<keyword evidence="2" id="KW-0175">Coiled coil</keyword>
<reference evidence="6" key="2">
    <citation type="submission" date="2020-04" db="EMBL/GenBank/DDBJ databases">
        <authorList>
            <consortium name="NCBI Genome Project"/>
        </authorList>
    </citation>
    <scope>NUCLEOTIDE SEQUENCE</scope>
    <source>
        <strain evidence="6">CBS 304.34</strain>
    </source>
</reference>
<keyword evidence="1" id="KW-0479">Metal-binding</keyword>
<sequence length="154" mass="17072">MDYTLRCNSLKCRTQLNDRAVVTTCSHVFCIRCSDSLGLSSSAGIARTCPACSTQLSNPDDAVVAQLNPTEDYKTSILSGLSPNIIMECASRGLAFYSYQTSQEIVYQEYLAKTLTENYGNLSQQMDKLILEANSEIKTLQEKLQGYNPVQRCC</sequence>
<dbReference type="SUPFAM" id="SSF57850">
    <property type="entry name" value="RING/U-box"/>
    <property type="match status" value="1"/>
</dbReference>
<dbReference type="RefSeq" id="XP_033580394.1">
    <property type="nucleotide sequence ID" value="XM_033715266.1"/>
</dbReference>
<protein>
    <recommendedName>
        <fullName evidence="3">RING-type domain-containing protein</fullName>
    </recommendedName>
</protein>
<evidence type="ECO:0000256" key="2">
    <source>
        <dbReference type="SAM" id="Coils"/>
    </source>
</evidence>
<dbReference type="GO" id="GO:0061630">
    <property type="term" value="F:ubiquitin protein ligase activity"/>
    <property type="evidence" value="ECO:0007669"/>
    <property type="project" value="InterPro"/>
</dbReference>